<gene>
    <name evidence="1" type="ORF">FNV43_RR00070</name>
</gene>
<dbReference type="AlphaFoldDB" id="A0A8K0HPV8"/>
<evidence type="ECO:0000313" key="2">
    <source>
        <dbReference type="Proteomes" id="UP000796880"/>
    </source>
</evidence>
<evidence type="ECO:0000313" key="1">
    <source>
        <dbReference type="EMBL" id="KAF3455443.1"/>
    </source>
</evidence>
<dbReference type="EMBL" id="VOIH02000001">
    <property type="protein sequence ID" value="KAF3455443.1"/>
    <property type="molecule type" value="Genomic_DNA"/>
</dbReference>
<name>A0A8K0HPV8_9ROSA</name>
<dbReference type="Proteomes" id="UP000796880">
    <property type="component" value="Unassembled WGS sequence"/>
</dbReference>
<organism evidence="1 2">
    <name type="scientific">Rhamnella rubrinervis</name>
    <dbReference type="NCBI Taxonomy" id="2594499"/>
    <lineage>
        <taxon>Eukaryota</taxon>
        <taxon>Viridiplantae</taxon>
        <taxon>Streptophyta</taxon>
        <taxon>Embryophyta</taxon>
        <taxon>Tracheophyta</taxon>
        <taxon>Spermatophyta</taxon>
        <taxon>Magnoliopsida</taxon>
        <taxon>eudicotyledons</taxon>
        <taxon>Gunneridae</taxon>
        <taxon>Pentapetalae</taxon>
        <taxon>rosids</taxon>
        <taxon>fabids</taxon>
        <taxon>Rosales</taxon>
        <taxon>Rhamnaceae</taxon>
        <taxon>rhamnoid group</taxon>
        <taxon>Rhamneae</taxon>
        <taxon>Rhamnella</taxon>
    </lineage>
</organism>
<comment type="caution">
    <text evidence="1">The sequence shown here is derived from an EMBL/GenBank/DDBJ whole genome shotgun (WGS) entry which is preliminary data.</text>
</comment>
<keyword evidence="2" id="KW-1185">Reference proteome</keyword>
<sequence>MVVWAKFPPDWAVQAQGGGPGWLIQTQGKMIKSIKLACQSRSKATMVRLRHVVAFQKSDGTLFAYSSPITSYGTSLQKGNLSFPVYDISALSDGKIETSKGGNTKEKATIKNVHGFLNAIS</sequence>
<protein>
    <submittedName>
        <fullName evidence="1">Uncharacterized protein</fullName>
    </submittedName>
</protein>
<accession>A0A8K0HPV8</accession>
<reference evidence="1" key="1">
    <citation type="submission" date="2020-03" db="EMBL/GenBank/DDBJ databases">
        <title>A high-quality chromosome-level genome assembly of a woody plant with both climbing and erect habits, Rhamnella rubrinervis.</title>
        <authorList>
            <person name="Lu Z."/>
            <person name="Yang Y."/>
            <person name="Zhu X."/>
            <person name="Sun Y."/>
        </authorList>
    </citation>
    <scope>NUCLEOTIDE SEQUENCE</scope>
    <source>
        <strain evidence="1">BYM</strain>
        <tissue evidence="1">Leaf</tissue>
    </source>
</reference>
<proteinExistence type="predicted"/>